<reference evidence="3" key="2">
    <citation type="submission" date="2019-09" db="UniProtKB">
        <authorList>
            <consortium name="WormBaseParasite"/>
        </authorList>
    </citation>
    <scope>IDENTIFICATION</scope>
</reference>
<sequence>MFQTAALVSSNSEFKSSSREIASGIALSNGYVAHNMPKSRQPRAPARIHRAQLRGKIAFTVPFISDALSAQARECPNLKAQLVRNRLYDCACETLSCVVCSFGREGDCRVVSRTVYLITCTECKEEYVGETGRPLWVRVKEHVDGLNRCKVSTPLGEHRLRSHSGAVVGVVTILAREVDIAARKALEALWIAFKNPAINRKEEQVAITQELASFADLCGLDPGGRQPEDR</sequence>
<reference evidence="1 2" key="1">
    <citation type="submission" date="2018-11" db="EMBL/GenBank/DDBJ databases">
        <authorList>
            <consortium name="Pathogen Informatics"/>
        </authorList>
    </citation>
    <scope>NUCLEOTIDE SEQUENCE [LARGE SCALE GENOMIC DNA]</scope>
</reference>
<accession>A0A183FNN4</accession>
<accession>A0A3P8C5R1</accession>
<keyword evidence="2" id="KW-1185">Reference proteome</keyword>
<name>A0A183FNN4_HELPZ</name>
<dbReference type="EMBL" id="UZAH01026352">
    <property type="protein sequence ID" value="VDO79362.1"/>
    <property type="molecule type" value="Genomic_DNA"/>
</dbReference>
<organism evidence="2 3">
    <name type="scientific">Heligmosomoides polygyrus</name>
    <name type="common">Parasitic roundworm</name>
    <dbReference type="NCBI Taxonomy" id="6339"/>
    <lineage>
        <taxon>Eukaryota</taxon>
        <taxon>Metazoa</taxon>
        <taxon>Ecdysozoa</taxon>
        <taxon>Nematoda</taxon>
        <taxon>Chromadorea</taxon>
        <taxon>Rhabditida</taxon>
        <taxon>Rhabditina</taxon>
        <taxon>Rhabditomorpha</taxon>
        <taxon>Strongyloidea</taxon>
        <taxon>Heligmosomidae</taxon>
        <taxon>Heligmosomoides</taxon>
    </lineage>
</organism>
<dbReference type="AlphaFoldDB" id="A0A183FNN4"/>
<protein>
    <submittedName>
        <fullName evidence="3">GIY-YIG domain-containing protein</fullName>
    </submittedName>
</protein>
<gene>
    <name evidence="1" type="ORF">HPBE_LOCUS9132</name>
</gene>
<evidence type="ECO:0000313" key="2">
    <source>
        <dbReference type="Proteomes" id="UP000050761"/>
    </source>
</evidence>
<evidence type="ECO:0000313" key="3">
    <source>
        <dbReference type="WBParaSite" id="HPBE_0000913101-mRNA-1"/>
    </source>
</evidence>
<proteinExistence type="predicted"/>
<evidence type="ECO:0000313" key="1">
    <source>
        <dbReference type="EMBL" id="VDO79362.1"/>
    </source>
</evidence>
<dbReference type="WBParaSite" id="HPBE_0000913101-mRNA-1">
    <property type="protein sequence ID" value="HPBE_0000913101-mRNA-1"/>
    <property type="gene ID" value="HPBE_0000913101"/>
</dbReference>
<dbReference type="Proteomes" id="UP000050761">
    <property type="component" value="Unassembled WGS sequence"/>
</dbReference>